<name>A0A0P7BAX9_9HYPO</name>
<sequence length="125" mass="13935">MDEAVLDMDTGRPAPICTSNVGRTRLDVLRWNLAMSTPLRILLTEFHSRRNVPGRQPSLRFAWLAHADGWLGCLETQGVVLDIADPDLSRGSHSLVARSAVWQDEYIGARSGVQPTEKVLNKTQR</sequence>
<comment type="caution">
    <text evidence="1">The sequence shown here is derived from an EMBL/GenBank/DDBJ whole genome shotgun (WGS) entry which is preliminary data.</text>
</comment>
<dbReference type="Proteomes" id="UP000050424">
    <property type="component" value="Unassembled WGS sequence"/>
</dbReference>
<reference evidence="1 2" key="1">
    <citation type="submission" date="2015-09" db="EMBL/GenBank/DDBJ databases">
        <title>Draft genome of a European isolate of the apple canker pathogen Neonectria ditissima.</title>
        <authorList>
            <person name="Gomez-Cortecero A."/>
            <person name="Harrison R.J."/>
            <person name="Armitage A.D."/>
        </authorList>
    </citation>
    <scope>NUCLEOTIDE SEQUENCE [LARGE SCALE GENOMIC DNA]</scope>
    <source>
        <strain evidence="1 2">R09/05</strain>
    </source>
</reference>
<keyword evidence="2" id="KW-1185">Reference proteome</keyword>
<dbReference type="EMBL" id="LKCW01000107">
    <property type="protein sequence ID" value="KPM39469.1"/>
    <property type="molecule type" value="Genomic_DNA"/>
</dbReference>
<organism evidence="1 2">
    <name type="scientific">Neonectria ditissima</name>
    <dbReference type="NCBI Taxonomy" id="78410"/>
    <lineage>
        <taxon>Eukaryota</taxon>
        <taxon>Fungi</taxon>
        <taxon>Dikarya</taxon>
        <taxon>Ascomycota</taxon>
        <taxon>Pezizomycotina</taxon>
        <taxon>Sordariomycetes</taxon>
        <taxon>Hypocreomycetidae</taxon>
        <taxon>Hypocreales</taxon>
        <taxon>Nectriaceae</taxon>
        <taxon>Neonectria</taxon>
    </lineage>
</organism>
<dbReference type="AlphaFoldDB" id="A0A0P7BAX9"/>
<accession>A0A0P7BAX9</accession>
<protein>
    <submittedName>
        <fullName evidence="1">Uncharacterized protein</fullName>
    </submittedName>
</protein>
<evidence type="ECO:0000313" key="1">
    <source>
        <dbReference type="EMBL" id="KPM39469.1"/>
    </source>
</evidence>
<gene>
    <name evidence="1" type="ORF">AK830_g7114</name>
</gene>
<evidence type="ECO:0000313" key="2">
    <source>
        <dbReference type="Proteomes" id="UP000050424"/>
    </source>
</evidence>
<proteinExistence type="predicted"/>